<comment type="similarity">
    <text evidence="1">Belongs to the protein kinase superfamily. CK1 Ser/Thr protein kinase family. Casein kinase I subfamily.</text>
</comment>
<dbReference type="GO" id="GO:0005524">
    <property type="term" value="F:ATP binding"/>
    <property type="evidence" value="ECO:0007669"/>
    <property type="project" value="InterPro"/>
</dbReference>
<dbReference type="Gene3D" id="1.10.510.10">
    <property type="entry name" value="Transferase(Phosphotransferase) domain 1"/>
    <property type="match status" value="1"/>
</dbReference>
<name>A0AAD5SI40_9FUNG</name>
<feature type="region of interest" description="Disordered" evidence="4">
    <location>
        <begin position="195"/>
        <end position="216"/>
    </location>
</feature>
<comment type="catalytic activity">
    <reaction evidence="3">
        <text>L-seryl-[protein] + ATP = O-phospho-L-seryl-[protein] + ADP + H(+)</text>
        <dbReference type="Rhea" id="RHEA:17989"/>
        <dbReference type="Rhea" id="RHEA-COMP:9863"/>
        <dbReference type="Rhea" id="RHEA-COMP:11604"/>
        <dbReference type="ChEBI" id="CHEBI:15378"/>
        <dbReference type="ChEBI" id="CHEBI:29999"/>
        <dbReference type="ChEBI" id="CHEBI:30616"/>
        <dbReference type="ChEBI" id="CHEBI:83421"/>
        <dbReference type="ChEBI" id="CHEBI:456216"/>
        <dbReference type="EC" id="2.7.11.1"/>
    </reaction>
</comment>
<feature type="region of interest" description="Disordered" evidence="4">
    <location>
        <begin position="77"/>
        <end position="170"/>
    </location>
</feature>
<accession>A0AAD5SI40</accession>
<comment type="catalytic activity">
    <reaction evidence="2">
        <text>L-threonyl-[protein] + ATP = O-phospho-L-threonyl-[protein] + ADP + H(+)</text>
        <dbReference type="Rhea" id="RHEA:46608"/>
        <dbReference type="Rhea" id="RHEA-COMP:11060"/>
        <dbReference type="Rhea" id="RHEA-COMP:11605"/>
        <dbReference type="ChEBI" id="CHEBI:15378"/>
        <dbReference type="ChEBI" id="CHEBI:30013"/>
        <dbReference type="ChEBI" id="CHEBI:30616"/>
        <dbReference type="ChEBI" id="CHEBI:61977"/>
        <dbReference type="ChEBI" id="CHEBI:456216"/>
        <dbReference type="EC" id="2.7.11.1"/>
    </reaction>
</comment>
<dbReference type="PANTHER" id="PTHR11909">
    <property type="entry name" value="CASEIN KINASE-RELATED"/>
    <property type="match status" value="1"/>
</dbReference>
<dbReference type="EMBL" id="JADGJD010000095">
    <property type="protein sequence ID" value="KAJ3055106.1"/>
    <property type="molecule type" value="Genomic_DNA"/>
</dbReference>
<dbReference type="Proteomes" id="UP001212841">
    <property type="component" value="Unassembled WGS sequence"/>
</dbReference>
<feature type="compositionally biased region" description="Basic and acidic residues" evidence="4">
    <location>
        <begin position="239"/>
        <end position="269"/>
    </location>
</feature>
<evidence type="ECO:0000256" key="3">
    <source>
        <dbReference type="ARBA" id="ARBA00048679"/>
    </source>
</evidence>
<feature type="domain" description="Protein kinase" evidence="5">
    <location>
        <begin position="419"/>
        <end position="683"/>
    </location>
</feature>
<dbReference type="SUPFAM" id="SSF56112">
    <property type="entry name" value="Protein kinase-like (PK-like)"/>
    <property type="match status" value="1"/>
</dbReference>
<dbReference type="InterPro" id="IPR050235">
    <property type="entry name" value="CK1_Ser-Thr_kinase"/>
</dbReference>
<feature type="region of interest" description="Disordered" evidence="4">
    <location>
        <begin position="237"/>
        <end position="269"/>
    </location>
</feature>
<dbReference type="AlphaFoldDB" id="A0AAD5SI40"/>
<dbReference type="InterPro" id="IPR011009">
    <property type="entry name" value="Kinase-like_dom_sf"/>
</dbReference>
<proteinExistence type="inferred from homology"/>
<organism evidence="6 7">
    <name type="scientific">Rhizophlyctis rosea</name>
    <dbReference type="NCBI Taxonomy" id="64517"/>
    <lineage>
        <taxon>Eukaryota</taxon>
        <taxon>Fungi</taxon>
        <taxon>Fungi incertae sedis</taxon>
        <taxon>Chytridiomycota</taxon>
        <taxon>Chytridiomycota incertae sedis</taxon>
        <taxon>Chytridiomycetes</taxon>
        <taxon>Rhizophlyctidales</taxon>
        <taxon>Rhizophlyctidaceae</taxon>
        <taxon>Rhizophlyctis</taxon>
    </lineage>
</organism>
<evidence type="ECO:0000313" key="7">
    <source>
        <dbReference type="Proteomes" id="UP001212841"/>
    </source>
</evidence>
<evidence type="ECO:0000313" key="6">
    <source>
        <dbReference type="EMBL" id="KAJ3055106.1"/>
    </source>
</evidence>
<keyword evidence="6" id="KW-0808">Transferase</keyword>
<keyword evidence="7" id="KW-1185">Reference proteome</keyword>
<dbReference type="SMART" id="SM00220">
    <property type="entry name" value="S_TKc"/>
    <property type="match status" value="1"/>
</dbReference>
<dbReference type="InterPro" id="IPR000719">
    <property type="entry name" value="Prot_kinase_dom"/>
</dbReference>
<feature type="compositionally biased region" description="Polar residues" evidence="4">
    <location>
        <begin position="143"/>
        <end position="170"/>
    </location>
</feature>
<feature type="compositionally biased region" description="Low complexity" evidence="4">
    <location>
        <begin position="112"/>
        <end position="129"/>
    </location>
</feature>
<feature type="compositionally biased region" description="Basic and acidic residues" evidence="4">
    <location>
        <begin position="206"/>
        <end position="216"/>
    </location>
</feature>
<dbReference type="FunFam" id="1.10.510.10:FF:000159">
    <property type="entry name" value="Casein kinase I hhp1"/>
    <property type="match status" value="1"/>
</dbReference>
<gene>
    <name evidence="6" type="primary">HRR25_8</name>
    <name evidence="6" type="ORF">HK097_011481</name>
</gene>
<dbReference type="GO" id="GO:0004674">
    <property type="term" value="F:protein serine/threonine kinase activity"/>
    <property type="evidence" value="ECO:0007669"/>
    <property type="project" value="UniProtKB-KW"/>
</dbReference>
<reference evidence="6" key="1">
    <citation type="submission" date="2020-05" db="EMBL/GenBank/DDBJ databases">
        <title>Phylogenomic resolution of chytrid fungi.</title>
        <authorList>
            <person name="Stajich J.E."/>
            <person name="Amses K."/>
            <person name="Simmons R."/>
            <person name="Seto K."/>
            <person name="Myers J."/>
            <person name="Bonds A."/>
            <person name="Quandt C.A."/>
            <person name="Barry K."/>
            <person name="Liu P."/>
            <person name="Grigoriev I."/>
            <person name="Longcore J.E."/>
            <person name="James T.Y."/>
        </authorList>
    </citation>
    <scope>NUCLEOTIDE SEQUENCE</scope>
    <source>
        <strain evidence="6">JEL0318</strain>
    </source>
</reference>
<dbReference type="Pfam" id="PF00069">
    <property type="entry name" value="Pkinase"/>
    <property type="match status" value="1"/>
</dbReference>
<evidence type="ECO:0000259" key="5">
    <source>
        <dbReference type="PROSITE" id="PS50011"/>
    </source>
</evidence>
<dbReference type="CDD" id="cd14125">
    <property type="entry name" value="STKc_CK1_delta_epsilon"/>
    <property type="match status" value="1"/>
</dbReference>
<keyword evidence="6" id="KW-0418">Kinase</keyword>
<protein>
    <submittedName>
        <fullName evidence="6">Serine/threonine protein kinase</fullName>
    </submittedName>
</protein>
<comment type="caution">
    <text evidence="6">The sequence shown here is derived from an EMBL/GenBank/DDBJ whole genome shotgun (WGS) entry which is preliminary data.</text>
</comment>
<evidence type="ECO:0000256" key="2">
    <source>
        <dbReference type="ARBA" id="ARBA00047899"/>
    </source>
</evidence>
<evidence type="ECO:0000256" key="1">
    <source>
        <dbReference type="ARBA" id="ARBA00005926"/>
    </source>
</evidence>
<sequence>MDISRFEKFKEAAPSAQFLNQKGSVIFGLTFPDDVSNPRSYIQAKSKLPQFSPVPFRSDFTVAHLETLQKELATPITIAPKPRRPFQTGTDEAYPLQPGKGSTVDSIPIDTPLPATASSPVVPASLVPSKRSAPQDEAGPSNPAGSTDTLSPKRQKTTENTEPTVVFGGNTSTAVAPATIEARPVRVVVADAQASEREEGEISESESEKQITVKKDPKKDNCILACKDEKQSFMTYKADSARAREPRERQKDQKHKKEGEEATKRSPEKQINDQVTPLGRMPYELQLEPKESDMFLGLKKILKAPSIMIKERSPDMKKQAQEDKEPKAYPAAMDKNRLRELEGWWAKEIEAIKAQKASTKNVKQAKLKEAASGRAYIRARGGRSEERKVEYDRAYVHPRGGRSKDTPHPLMDLRVGNKYRIGRKIGGVSYSDIYLGTNIINGEEVAIKLENIKAKHPQLEYEAKVCKSLTGGVGIPFVRWYGTECEYTCMVVDLFGPSLEELFNFCGRKFTLKTVLLLADQLYIHSKNFIHRDIKPDNSSMGLGKRGNQVNVIDFGLAKKYRDPKTHLHIPYKENKNLTGTARYASINTHLGVEQSRRDDLESLGYVLMYFCRGSLPWQGLKAATKKQKYDRIMEKKMTTPTKVLCRGFPNEFSVYLNYTRSLPFDDKPDYSYLRKLFRDLFIREGYHYDYVFDWTVVKYQVGFSSRNQIGFGN</sequence>
<evidence type="ECO:0000256" key="4">
    <source>
        <dbReference type="SAM" id="MobiDB-lite"/>
    </source>
</evidence>
<dbReference type="PROSITE" id="PS50011">
    <property type="entry name" value="PROTEIN_KINASE_DOM"/>
    <property type="match status" value="1"/>
</dbReference>
<keyword evidence="6" id="KW-0723">Serine/threonine-protein kinase</keyword>